<reference evidence="2" key="1">
    <citation type="journal article" date="2021" name="Proc. Natl. Acad. Sci. U.S.A.">
        <title>Three genomes in the algal genus Volvox reveal the fate of a haploid sex-determining region after a transition to homothallism.</title>
        <authorList>
            <person name="Yamamoto K."/>
            <person name="Hamaji T."/>
            <person name="Kawai-Toyooka H."/>
            <person name="Matsuzaki R."/>
            <person name="Takahashi F."/>
            <person name="Nishimura Y."/>
            <person name="Kawachi M."/>
            <person name="Noguchi H."/>
            <person name="Minakuchi Y."/>
            <person name="Umen J.G."/>
            <person name="Toyoda A."/>
            <person name="Nozaki H."/>
        </authorList>
    </citation>
    <scope>NUCLEOTIDE SEQUENCE</scope>
    <source>
        <strain evidence="2">NIES-3780</strain>
    </source>
</reference>
<feature type="compositionally biased region" description="Low complexity" evidence="1">
    <location>
        <begin position="669"/>
        <end position="683"/>
    </location>
</feature>
<feature type="compositionally biased region" description="Low complexity" evidence="1">
    <location>
        <begin position="221"/>
        <end position="238"/>
    </location>
</feature>
<evidence type="ECO:0000313" key="3">
    <source>
        <dbReference type="Proteomes" id="UP000747399"/>
    </source>
</evidence>
<dbReference type="EMBL" id="BNCO01000009">
    <property type="protein sequence ID" value="GIL50555.1"/>
    <property type="molecule type" value="Genomic_DNA"/>
</dbReference>
<gene>
    <name evidence="2" type="ORF">Vafri_6720</name>
</gene>
<organism evidence="2 3">
    <name type="scientific">Volvox africanus</name>
    <dbReference type="NCBI Taxonomy" id="51714"/>
    <lineage>
        <taxon>Eukaryota</taxon>
        <taxon>Viridiplantae</taxon>
        <taxon>Chlorophyta</taxon>
        <taxon>core chlorophytes</taxon>
        <taxon>Chlorophyceae</taxon>
        <taxon>CS clade</taxon>
        <taxon>Chlamydomonadales</taxon>
        <taxon>Volvocaceae</taxon>
        <taxon>Volvox</taxon>
    </lineage>
</organism>
<feature type="region of interest" description="Disordered" evidence="1">
    <location>
        <begin position="662"/>
        <end position="686"/>
    </location>
</feature>
<proteinExistence type="predicted"/>
<dbReference type="Proteomes" id="UP000747399">
    <property type="component" value="Unassembled WGS sequence"/>
</dbReference>
<sequence length="824" mass="83628">MLTGICQSMPAHQVGSLDSWLESPSNSCGLGRPLFQVCQTRPRTFLGGSSKSVPVEDCAISLGTNNKGNNGPRDVGKPASAYSAVDVANSPRIASVGNDEHLDGPGTYIVVSRGASSFKRKSLLSEQLRSAASLPLPILPSNIDAEDVALETNNPTTSRTVCTRQRSTAEAPEVTVCGTQLAPLNSSISTTYAKRQASILSVYPRASQGYDETNMLKSSKGGADASPPSTSGASPSSDMYGNGCGSGDTVSYCGEGGIRVSSRSKSLLVLMSAGSMDADASSACGGAGSLACSSSTGYFSSSSNVLQYRGDRDDNSNELLYVQFSSNALMAAAAACTGAGAATCMASLATTEGHTTATLRALSAEHHKCFGDNLPEPAVLAAAPAPVSLSVQGTPVIASPRTTALSSAPRETPGPTVVCAQGNPNASLLTADTIGNTEGDVREGCEDYCSSSLAVCSATDLISGSPSGSGKEKRPSTVVQLAVAAHIAAVCSTAKDTDIGNAAIVAGQCDILSPCMATAAEAAFSGVEAGVDSSFMLLGPGAACAAADPQAPPEQAADLQGLMRHRVTLATPAGAGYGGVAVTAVPAVSAVAAHLLMGGVEGRGASAAGAAPEPTCFEAESRTLNPSMDDPAAEGMKDRSAPQAKMHLKFPGEERPKLSMEQLAGQPGAGSPAEPEASPRSPRGIPLSNLFPTVMLVPVTHSFSHAAHPYGATGRTIQHSMSLDCRTSGASLWGVEDAGEPTTAVAVCLGDAVNARRSFDISTALSRTKSSGVSGSRKSINGLLEADIDPAMYEGTVRHGLPRKAAALALARTKSQPVPEEVDE</sequence>
<keyword evidence="3" id="KW-1185">Reference proteome</keyword>
<dbReference type="AlphaFoldDB" id="A0A8J4EZT6"/>
<feature type="region of interest" description="Disordered" evidence="1">
    <location>
        <begin position="213"/>
        <end position="240"/>
    </location>
</feature>
<comment type="caution">
    <text evidence="2">The sequence shown here is derived from an EMBL/GenBank/DDBJ whole genome shotgun (WGS) entry which is preliminary data.</text>
</comment>
<accession>A0A8J4EZT6</accession>
<feature type="region of interest" description="Disordered" evidence="1">
    <location>
        <begin position="621"/>
        <end position="643"/>
    </location>
</feature>
<evidence type="ECO:0000256" key="1">
    <source>
        <dbReference type="SAM" id="MobiDB-lite"/>
    </source>
</evidence>
<name>A0A8J4EZT6_9CHLO</name>
<protein>
    <submittedName>
        <fullName evidence="2">Uncharacterized protein</fullName>
    </submittedName>
</protein>
<evidence type="ECO:0000313" key="2">
    <source>
        <dbReference type="EMBL" id="GIL50555.1"/>
    </source>
</evidence>